<dbReference type="Pfam" id="PF00651">
    <property type="entry name" value="BTB"/>
    <property type="match status" value="1"/>
</dbReference>
<dbReference type="InterPro" id="IPR011333">
    <property type="entry name" value="SKP1/BTB/POZ_sf"/>
</dbReference>
<dbReference type="Gene3D" id="3.30.710.10">
    <property type="entry name" value="Potassium Channel Kv1.1, Chain A"/>
    <property type="match status" value="1"/>
</dbReference>
<evidence type="ECO:0000259" key="1">
    <source>
        <dbReference type="PROSITE" id="PS50097"/>
    </source>
</evidence>
<proteinExistence type="predicted"/>
<dbReference type="AlphaFoldDB" id="A0A9N9U0P0"/>
<keyword evidence="3" id="KW-1185">Reference proteome</keyword>
<evidence type="ECO:0000313" key="3">
    <source>
        <dbReference type="Proteomes" id="UP000754883"/>
    </source>
</evidence>
<dbReference type="PANTHER" id="PTHR47843:SF2">
    <property type="entry name" value="BTB DOMAIN-CONTAINING PROTEIN"/>
    <property type="match status" value="1"/>
</dbReference>
<accession>A0A9N9U0P0</accession>
<protein>
    <recommendedName>
        <fullName evidence="1">BTB domain-containing protein</fullName>
    </recommendedName>
</protein>
<dbReference type="PROSITE" id="PS50097">
    <property type="entry name" value="BTB"/>
    <property type="match status" value="1"/>
</dbReference>
<comment type="caution">
    <text evidence="2">The sequence shown here is derived from an EMBL/GenBank/DDBJ whole genome shotgun (WGS) entry which is preliminary data.</text>
</comment>
<gene>
    <name evidence="2" type="ORF">CBYS24578_00016095</name>
</gene>
<name>A0A9N9U0P0_9HYPO</name>
<feature type="domain" description="BTB" evidence="1">
    <location>
        <begin position="24"/>
        <end position="93"/>
    </location>
</feature>
<organism evidence="2 3">
    <name type="scientific">Clonostachys byssicola</name>
    <dbReference type="NCBI Taxonomy" id="160290"/>
    <lineage>
        <taxon>Eukaryota</taxon>
        <taxon>Fungi</taxon>
        <taxon>Dikarya</taxon>
        <taxon>Ascomycota</taxon>
        <taxon>Pezizomycotina</taxon>
        <taxon>Sordariomycetes</taxon>
        <taxon>Hypocreomycetidae</taxon>
        <taxon>Hypocreales</taxon>
        <taxon>Bionectriaceae</taxon>
        <taxon>Clonostachys</taxon>
    </lineage>
</organism>
<dbReference type="EMBL" id="CABFNO020001296">
    <property type="protein sequence ID" value="CAG9977234.1"/>
    <property type="molecule type" value="Genomic_DNA"/>
</dbReference>
<reference evidence="3" key="1">
    <citation type="submission" date="2019-06" db="EMBL/GenBank/DDBJ databases">
        <authorList>
            <person name="Broberg M."/>
        </authorList>
    </citation>
    <scope>NUCLEOTIDE SEQUENCE [LARGE SCALE GENOMIC DNA]</scope>
</reference>
<sequence length="297" mass="32586">MIDISIFQLEAVKAISVEAAASSSVYRFIVGPEKKEYHIHSAVLANHSSALDAMVNDGLQESGEKIVDWTDVDSGAFLGLWHFLYSGRYAAPVLISRLGEDHPATKIREEEAGTLPDRTLPICTLPGCKRPGCKMPGCTIPAGLWLDFQTLRLADLEESPPPQPKSVGRRVVVNSYTDLLLQHARVCVLADKYMIPPLKQLALTALQKELGIHLYDLETISEIAPDAIALLQFSFNNPAPDKLRELVTLFAACIITDLWECEGFQDLMGSSEEFSAAVSGCIGTNLDGRLLKRLLDH</sequence>
<dbReference type="Proteomes" id="UP000754883">
    <property type="component" value="Unassembled WGS sequence"/>
</dbReference>
<dbReference type="SUPFAM" id="SSF54695">
    <property type="entry name" value="POZ domain"/>
    <property type="match status" value="1"/>
</dbReference>
<reference evidence="2 3" key="2">
    <citation type="submission" date="2021-10" db="EMBL/GenBank/DDBJ databases">
        <authorList>
            <person name="Piombo E."/>
        </authorList>
    </citation>
    <scope>NUCLEOTIDE SEQUENCE [LARGE SCALE GENOMIC DNA]</scope>
</reference>
<dbReference type="CDD" id="cd18186">
    <property type="entry name" value="BTB_POZ_ZBTB_KLHL-like"/>
    <property type="match status" value="1"/>
</dbReference>
<evidence type="ECO:0000313" key="2">
    <source>
        <dbReference type="EMBL" id="CAG9977234.1"/>
    </source>
</evidence>
<dbReference type="OrthoDB" id="9997739at2759"/>
<dbReference type="PANTHER" id="PTHR47843">
    <property type="entry name" value="BTB DOMAIN-CONTAINING PROTEIN-RELATED"/>
    <property type="match status" value="1"/>
</dbReference>
<dbReference type="InterPro" id="IPR000210">
    <property type="entry name" value="BTB/POZ_dom"/>
</dbReference>